<keyword evidence="1" id="KW-0479">Metal-binding</keyword>
<dbReference type="GO" id="GO:0016829">
    <property type="term" value="F:lyase activity"/>
    <property type="evidence" value="ECO:0007669"/>
    <property type="project" value="UniProtKB-KW"/>
</dbReference>
<keyword evidence="4" id="KW-1185">Reference proteome</keyword>
<dbReference type="PANTHER" id="PTHR33542">
    <property type="entry name" value="SIROHYDROCHLORIN FERROCHELATASE, CHLOROPLASTIC"/>
    <property type="match status" value="1"/>
</dbReference>
<sequence length="228" mass="23628">MTLVLVAHGTRAAAGAETTYALADEVRELLPEVPVKVAFADVRAPDVTTVLRSVRGSAVVVPAFLASGYHVRVDVPAQVEAAGRAGETVITPALGPAPILVAAMHERLTDAGWRPGDAVVLAAAGSSDHRALSDVRRAAVLLGARTGTVVRIGYAATATPHIADVVAHAHETADRVAVASWLLAPGLFHRAVAGCGADMVGAPLGDHIRVAELIVRRYIEARVYRAVA</sequence>
<keyword evidence="2" id="KW-0456">Lyase</keyword>
<protein>
    <submittedName>
        <fullName evidence="3">Sirohydrochlorin ferrochelatase</fullName>
    </submittedName>
</protein>
<dbReference type="RefSeq" id="WP_091450517.1">
    <property type="nucleotide sequence ID" value="NZ_FMZZ01000006.1"/>
</dbReference>
<reference evidence="4" key="1">
    <citation type="submission" date="2016-10" db="EMBL/GenBank/DDBJ databases">
        <authorList>
            <person name="Varghese N."/>
            <person name="Submissions S."/>
        </authorList>
    </citation>
    <scope>NUCLEOTIDE SEQUENCE [LARGE SCALE GENOMIC DNA]</scope>
    <source>
        <strain evidence="4">IBRC-M 10403</strain>
    </source>
</reference>
<dbReference type="SUPFAM" id="SSF53800">
    <property type="entry name" value="Chelatase"/>
    <property type="match status" value="1"/>
</dbReference>
<dbReference type="GO" id="GO:0046872">
    <property type="term" value="F:metal ion binding"/>
    <property type="evidence" value="ECO:0007669"/>
    <property type="project" value="UniProtKB-KW"/>
</dbReference>
<gene>
    <name evidence="3" type="ORF">SAMN05216174_106100</name>
</gene>
<dbReference type="PANTHER" id="PTHR33542:SF5">
    <property type="entry name" value="FERROCHELATASE CHE1"/>
    <property type="match status" value="1"/>
</dbReference>
<organism evidence="3 4">
    <name type="scientific">Actinokineospora iranica</name>
    <dbReference type="NCBI Taxonomy" id="1271860"/>
    <lineage>
        <taxon>Bacteria</taxon>
        <taxon>Bacillati</taxon>
        <taxon>Actinomycetota</taxon>
        <taxon>Actinomycetes</taxon>
        <taxon>Pseudonocardiales</taxon>
        <taxon>Pseudonocardiaceae</taxon>
        <taxon>Actinokineospora</taxon>
    </lineage>
</organism>
<dbReference type="Proteomes" id="UP000199501">
    <property type="component" value="Unassembled WGS sequence"/>
</dbReference>
<dbReference type="InterPro" id="IPR050963">
    <property type="entry name" value="Sirohydro_Cobaltochel/CbiX"/>
</dbReference>
<dbReference type="AlphaFoldDB" id="A0A1G6R444"/>
<name>A0A1G6R444_9PSEU</name>
<proteinExistence type="predicted"/>
<evidence type="ECO:0000256" key="2">
    <source>
        <dbReference type="ARBA" id="ARBA00023239"/>
    </source>
</evidence>
<dbReference type="OrthoDB" id="7345302at2"/>
<evidence type="ECO:0000313" key="4">
    <source>
        <dbReference type="Proteomes" id="UP000199501"/>
    </source>
</evidence>
<evidence type="ECO:0000313" key="3">
    <source>
        <dbReference type="EMBL" id="SDC98686.1"/>
    </source>
</evidence>
<accession>A0A1G6R444</accession>
<dbReference type="Gene3D" id="3.40.50.1400">
    <property type="match status" value="2"/>
</dbReference>
<dbReference type="Pfam" id="PF01903">
    <property type="entry name" value="CbiX"/>
    <property type="match status" value="1"/>
</dbReference>
<dbReference type="EMBL" id="FMZZ01000006">
    <property type="protein sequence ID" value="SDC98686.1"/>
    <property type="molecule type" value="Genomic_DNA"/>
</dbReference>
<dbReference type="CDD" id="cd03416">
    <property type="entry name" value="CbiX_SirB_N"/>
    <property type="match status" value="1"/>
</dbReference>
<dbReference type="STRING" id="1271860.SAMN05216174_106100"/>
<dbReference type="InterPro" id="IPR002762">
    <property type="entry name" value="CbiX-like"/>
</dbReference>
<evidence type="ECO:0000256" key="1">
    <source>
        <dbReference type="ARBA" id="ARBA00022723"/>
    </source>
</evidence>